<protein>
    <submittedName>
        <fullName evidence="2">Uncharacterized protein</fullName>
    </submittedName>
</protein>
<sequence>MVGSWFGEADKHRIHNQPPGAPEGCKVLSVALNVTLTRGRAVATRGAAARSWSLRRKWQAPDATAV</sequence>
<proteinExistence type="predicted"/>
<evidence type="ECO:0000256" key="1">
    <source>
        <dbReference type="SAM" id="MobiDB-lite"/>
    </source>
</evidence>
<name>A0A4Z2G520_9TELE</name>
<keyword evidence="3" id="KW-1185">Reference proteome</keyword>
<evidence type="ECO:0000313" key="2">
    <source>
        <dbReference type="EMBL" id="TNN48666.1"/>
    </source>
</evidence>
<dbReference type="AlphaFoldDB" id="A0A4Z2G520"/>
<reference evidence="2 3" key="1">
    <citation type="submission" date="2019-03" db="EMBL/GenBank/DDBJ databases">
        <title>First draft genome of Liparis tanakae, snailfish: a comprehensive survey of snailfish specific genes.</title>
        <authorList>
            <person name="Kim W."/>
            <person name="Song I."/>
            <person name="Jeong J.-H."/>
            <person name="Kim D."/>
            <person name="Kim S."/>
            <person name="Ryu S."/>
            <person name="Song J.Y."/>
            <person name="Lee S.K."/>
        </authorList>
    </citation>
    <scope>NUCLEOTIDE SEQUENCE [LARGE SCALE GENOMIC DNA]</scope>
    <source>
        <tissue evidence="2">Muscle</tissue>
    </source>
</reference>
<evidence type="ECO:0000313" key="3">
    <source>
        <dbReference type="Proteomes" id="UP000314294"/>
    </source>
</evidence>
<comment type="caution">
    <text evidence="2">The sequence shown here is derived from an EMBL/GenBank/DDBJ whole genome shotgun (WGS) entry which is preliminary data.</text>
</comment>
<organism evidence="2 3">
    <name type="scientific">Liparis tanakae</name>
    <name type="common">Tanaka's snailfish</name>
    <dbReference type="NCBI Taxonomy" id="230148"/>
    <lineage>
        <taxon>Eukaryota</taxon>
        <taxon>Metazoa</taxon>
        <taxon>Chordata</taxon>
        <taxon>Craniata</taxon>
        <taxon>Vertebrata</taxon>
        <taxon>Euteleostomi</taxon>
        <taxon>Actinopterygii</taxon>
        <taxon>Neopterygii</taxon>
        <taxon>Teleostei</taxon>
        <taxon>Neoteleostei</taxon>
        <taxon>Acanthomorphata</taxon>
        <taxon>Eupercaria</taxon>
        <taxon>Perciformes</taxon>
        <taxon>Cottioidei</taxon>
        <taxon>Cottales</taxon>
        <taxon>Liparidae</taxon>
        <taxon>Liparis</taxon>
    </lineage>
</organism>
<dbReference type="Proteomes" id="UP000314294">
    <property type="component" value="Unassembled WGS sequence"/>
</dbReference>
<gene>
    <name evidence="2" type="ORF">EYF80_041123</name>
</gene>
<accession>A0A4Z2G520</accession>
<feature type="region of interest" description="Disordered" evidence="1">
    <location>
        <begin position="1"/>
        <end position="22"/>
    </location>
</feature>
<dbReference type="EMBL" id="SRLO01000686">
    <property type="protein sequence ID" value="TNN48666.1"/>
    <property type="molecule type" value="Genomic_DNA"/>
</dbReference>